<gene>
    <name evidence="2" type="ORF">IAR55_001686</name>
</gene>
<dbReference type="GeneID" id="92178945"/>
<feature type="region of interest" description="Disordered" evidence="1">
    <location>
        <begin position="123"/>
        <end position="162"/>
    </location>
</feature>
<dbReference type="KEGG" id="kne:92178945"/>
<keyword evidence="3" id="KW-1185">Reference proteome</keyword>
<dbReference type="Proteomes" id="UP001388673">
    <property type="component" value="Unassembled WGS sequence"/>
</dbReference>
<sequence length="162" mass="17832">MVEIPSSGLEFFEYRRRLFLAGLPPPSTPTTQRLPPAYLVSRNLPDSLTPPRQTDKDTPTAVKRLEQVLSQDGAEELQETWDAGVGSVARSLHGGKRLAKGLKLGLVIKILRASWIQEGLWPIDPKTRQPLKPPDSPLIQGTDLFPVDTPPKGDALPKKPKS</sequence>
<name>A0AAW0Z2W2_9TREE</name>
<dbReference type="EMBL" id="JBCAWK010000003">
    <property type="protein sequence ID" value="KAK8864437.1"/>
    <property type="molecule type" value="Genomic_DNA"/>
</dbReference>
<comment type="caution">
    <text evidence="2">The sequence shown here is derived from an EMBL/GenBank/DDBJ whole genome shotgun (WGS) entry which is preliminary data.</text>
</comment>
<evidence type="ECO:0000313" key="2">
    <source>
        <dbReference type="EMBL" id="KAK8864437.1"/>
    </source>
</evidence>
<protein>
    <submittedName>
        <fullName evidence="2">Uncharacterized protein</fullName>
    </submittedName>
</protein>
<reference evidence="2 3" key="1">
    <citation type="journal article" date="2024" name="bioRxiv">
        <title>Comparative genomics of Cryptococcus and Kwoniella reveals pathogenesis evolution and contrasting karyotype dynamics via intercentromeric recombination or chromosome fusion.</title>
        <authorList>
            <person name="Coelho M.A."/>
            <person name="David-Palma M."/>
            <person name="Shea T."/>
            <person name="Bowers K."/>
            <person name="McGinley-Smith S."/>
            <person name="Mohammad A.W."/>
            <person name="Gnirke A."/>
            <person name="Yurkov A.M."/>
            <person name="Nowrousian M."/>
            <person name="Sun S."/>
            <person name="Cuomo C.A."/>
            <person name="Heitman J."/>
        </authorList>
    </citation>
    <scope>NUCLEOTIDE SEQUENCE [LARGE SCALE GENOMIC DNA]</scope>
    <source>
        <strain evidence="2 3">CBS 13917</strain>
    </source>
</reference>
<dbReference type="AlphaFoldDB" id="A0AAW0Z2W2"/>
<evidence type="ECO:0000256" key="1">
    <source>
        <dbReference type="SAM" id="MobiDB-lite"/>
    </source>
</evidence>
<proteinExistence type="predicted"/>
<accession>A0AAW0Z2W2</accession>
<dbReference type="RefSeq" id="XP_066804733.1">
    <property type="nucleotide sequence ID" value="XM_066944810.1"/>
</dbReference>
<evidence type="ECO:0000313" key="3">
    <source>
        <dbReference type="Proteomes" id="UP001388673"/>
    </source>
</evidence>
<organism evidence="2 3">
    <name type="scientific">Kwoniella newhampshirensis</name>
    <dbReference type="NCBI Taxonomy" id="1651941"/>
    <lineage>
        <taxon>Eukaryota</taxon>
        <taxon>Fungi</taxon>
        <taxon>Dikarya</taxon>
        <taxon>Basidiomycota</taxon>
        <taxon>Agaricomycotina</taxon>
        <taxon>Tremellomycetes</taxon>
        <taxon>Tremellales</taxon>
        <taxon>Cryptococcaceae</taxon>
        <taxon>Kwoniella</taxon>
    </lineage>
</organism>